<protein>
    <recommendedName>
        <fullName evidence="4">SAND domain-containing protein</fullName>
    </recommendedName>
</protein>
<dbReference type="Pfam" id="PF01342">
    <property type="entry name" value="SAND"/>
    <property type="match status" value="1"/>
</dbReference>
<proteinExistence type="predicted"/>
<keyword evidence="2" id="KW-0804">Transcription</keyword>
<evidence type="ECO:0000259" key="4">
    <source>
        <dbReference type="PROSITE" id="PS50864"/>
    </source>
</evidence>
<reference evidence="6" key="3">
    <citation type="submission" date="2015-06" db="UniProtKB">
        <authorList>
            <consortium name="EnsemblMetazoa"/>
        </authorList>
    </citation>
    <scope>IDENTIFICATION</scope>
</reference>
<dbReference type="GO" id="GO:0003677">
    <property type="term" value="F:DNA binding"/>
    <property type="evidence" value="ECO:0007669"/>
    <property type="project" value="UniProtKB-KW"/>
</dbReference>
<keyword evidence="1" id="KW-0805">Transcription regulation</keyword>
<evidence type="ECO:0000313" key="6">
    <source>
        <dbReference type="EnsemblMetazoa" id="HelroP194341"/>
    </source>
</evidence>
<keyword evidence="7" id="KW-1185">Reference proteome</keyword>
<dbReference type="AlphaFoldDB" id="T1FVY4"/>
<dbReference type="GO" id="GO:0046872">
    <property type="term" value="F:metal ion binding"/>
    <property type="evidence" value="ECO:0007669"/>
    <property type="project" value="UniProtKB-KW"/>
</dbReference>
<keyword evidence="3" id="KW-0539">Nucleus</keyword>
<dbReference type="InParanoid" id="T1FVY4"/>
<dbReference type="Gene3D" id="3.10.390.10">
    <property type="entry name" value="SAND domain-like"/>
    <property type="match status" value="1"/>
</dbReference>
<accession>T1FVY4</accession>
<evidence type="ECO:0000256" key="3">
    <source>
        <dbReference type="ARBA" id="ARBA00023242"/>
    </source>
</evidence>
<dbReference type="EMBL" id="AMQM01007739">
    <property type="status" value="NOT_ANNOTATED_CDS"/>
    <property type="molecule type" value="Genomic_DNA"/>
</dbReference>
<dbReference type="Proteomes" id="UP000015101">
    <property type="component" value="Unassembled WGS sequence"/>
</dbReference>
<dbReference type="GeneID" id="20212980"/>
<sequence length="343" mass="37477">MASSSSSTAATTEATVAAPATTSSNIFSNNVNPVVICTENNIKHSSNNNNNNMNNSNKISHNNNHNNNNHNINNTDELMLEVTCGQNTAYLYMSRLQLGSKGTCVYFDGSWLTPNEFQFISGRETAKDWKRSIKHHGKSLKVLIAKGILQTNPLKCGCGQCSNGGSGSSSSSNNSGGGSSGVTSFSNNFNSGMNNYNGNIANYNHPLYPIPPLYSPCCIPQLPFYPQLNPDIRIIMAAARNPVPPYFFNQREASNYYHLKTGYYGYYLPTNNSKCDSTCHPCFLNNDVTMIPSPSCTYASNSNAYNGGCISTRNCLPVNFSSQRCRKVEEERGSRIGNDVTLH</sequence>
<dbReference type="HOGENOM" id="CLU_809585_0_0_1"/>
<evidence type="ECO:0000313" key="5">
    <source>
        <dbReference type="EMBL" id="ESN92192.1"/>
    </source>
</evidence>
<dbReference type="EnsemblMetazoa" id="HelroT194341">
    <property type="protein sequence ID" value="HelroP194341"/>
    <property type="gene ID" value="HelroG194341"/>
</dbReference>
<dbReference type="RefSeq" id="XP_009029698.1">
    <property type="nucleotide sequence ID" value="XM_009031450.1"/>
</dbReference>
<dbReference type="PANTHER" id="PTHR10417:SF15">
    <property type="entry name" value="STERILE ALPHA MOTIF DOMAIN-CONTAINING 11"/>
    <property type="match status" value="1"/>
</dbReference>
<dbReference type="OrthoDB" id="6433810at2759"/>
<dbReference type="eggNOG" id="KOG4333">
    <property type="taxonomic scope" value="Eukaryota"/>
</dbReference>
<gene>
    <name evidence="6" type="primary">20212980</name>
    <name evidence="5" type="ORF">HELRODRAFT_194341</name>
</gene>
<organism evidence="6 7">
    <name type="scientific">Helobdella robusta</name>
    <name type="common">Californian leech</name>
    <dbReference type="NCBI Taxonomy" id="6412"/>
    <lineage>
        <taxon>Eukaryota</taxon>
        <taxon>Metazoa</taxon>
        <taxon>Spiralia</taxon>
        <taxon>Lophotrochozoa</taxon>
        <taxon>Annelida</taxon>
        <taxon>Clitellata</taxon>
        <taxon>Hirudinea</taxon>
        <taxon>Rhynchobdellida</taxon>
        <taxon>Glossiphoniidae</taxon>
        <taxon>Helobdella</taxon>
    </lineage>
</organism>
<reference evidence="5 7" key="2">
    <citation type="journal article" date="2013" name="Nature">
        <title>Insights into bilaterian evolution from three spiralian genomes.</title>
        <authorList>
            <person name="Simakov O."/>
            <person name="Marletaz F."/>
            <person name="Cho S.J."/>
            <person name="Edsinger-Gonzales E."/>
            <person name="Havlak P."/>
            <person name="Hellsten U."/>
            <person name="Kuo D.H."/>
            <person name="Larsson T."/>
            <person name="Lv J."/>
            <person name="Arendt D."/>
            <person name="Savage R."/>
            <person name="Osoegawa K."/>
            <person name="de Jong P."/>
            <person name="Grimwood J."/>
            <person name="Chapman J.A."/>
            <person name="Shapiro H."/>
            <person name="Aerts A."/>
            <person name="Otillar R.P."/>
            <person name="Terry A.Y."/>
            <person name="Boore J.L."/>
            <person name="Grigoriev I.V."/>
            <person name="Lindberg D.R."/>
            <person name="Seaver E.C."/>
            <person name="Weisblat D.A."/>
            <person name="Putnam N.H."/>
            <person name="Rokhsar D.S."/>
        </authorList>
    </citation>
    <scope>NUCLEOTIDE SEQUENCE</scope>
</reference>
<evidence type="ECO:0000256" key="2">
    <source>
        <dbReference type="ARBA" id="ARBA00023163"/>
    </source>
</evidence>
<dbReference type="SMART" id="SM00258">
    <property type="entry name" value="SAND"/>
    <property type="match status" value="1"/>
</dbReference>
<dbReference type="InterPro" id="IPR010919">
    <property type="entry name" value="SAND-like_dom_sf"/>
</dbReference>
<dbReference type="CTD" id="20212980"/>
<evidence type="ECO:0000313" key="7">
    <source>
        <dbReference type="Proteomes" id="UP000015101"/>
    </source>
</evidence>
<dbReference type="PROSITE" id="PS50864">
    <property type="entry name" value="SAND"/>
    <property type="match status" value="1"/>
</dbReference>
<name>T1FVY4_HELRO</name>
<dbReference type="EMBL" id="AMQM01007740">
    <property type="status" value="NOT_ANNOTATED_CDS"/>
    <property type="molecule type" value="Genomic_DNA"/>
</dbReference>
<reference evidence="7" key="1">
    <citation type="submission" date="2012-12" db="EMBL/GenBank/DDBJ databases">
        <authorList>
            <person name="Hellsten U."/>
            <person name="Grimwood J."/>
            <person name="Chapman J.A."/>
            <person name="Shapiro H."/>
            <person name="Aerts A."/>
            <person name="Otillar R.P."/>
            <person name="Terry A.Y."/>
            <person name="Boore J.L."/>
            <person name="Simakov O."/>
            <person name="Marletaz F."/>
            <person name="Cho S.-J."/>
            <person name="Edsinger-Gonzales E."/>
            <person name="Havlak P."/>
            <person name="Kuo D.-H."/>
            <person name="Larsson T."/>
            <person name="Lv J."/>
            <person name="Arendt D."/>
            <person name="Savage R."/>
            <person name="Osoegawa K."/>
            <person name="de Jong P."/>
            <person name="Lindberg D.R."/>
            <person name="Seaver E.C."/>
            <person name="Weisblat D.A."/>
            <person name="Putnam N.H."/>
            <person name="Grigoriev I.V."/>
            <person name="Rokhsar D.S."/>
        </authorList>
    </citation>
    <scope>NUCLEOTIDE SEQUENCE</scope>
</reference>
<evidence type="ECO:0000256" key="1">
    <source>
        <dbReference type="ARBA" id="ARBA00023015"/>
    </source>
</evidence>
<dbReference type="SUPFAM" id="SSF63763">
    <property type="entry name" value="SAND domain-like"/>
    <property type="match status" value="1"/>
</dbReference>
<dbReference type="InterPro" id="IPR000770">
    <property type="entry name" value="SAND_dom"/>
</dbReference>
<dbReference type="KEGG" id="hro:HELRODRAFT_194341"/>
<dbReference type="EMBL" id="KB097661">
    <property type="protein sequence ID" value="ESN92192.1"/>
    <property type="molecule type" value="Genomic_DNA"/>
</dbReference>
<feature type="domain" description="SAND" evidence="4">
    <location>
        <begin position="69"/>
        <end position="150"/>
    </location>
</feature>
<dbReference type="PANTHER" id="PTHR10417">
    <property type="entry name" value="GLUCOCORTICOID MODULATORY ELEMENT-BINDING PROTEIN"/>
    <property type="match status" value="1"/>
</dbReference>